<name>A0ABR4E4R2_9PEZI</name>
<comment type="caution">
    <text evidence="2">The sequence shown here is derived from an EMBL/GenBank/DDBJ whole genome shotgun (WGS) entry which is preliminary data.</text>
</comment>
<reference evidence="2 3" key="1">
    <citation type="submission" date="2024-03" db="EMBL/GenBank/DDBJ databases">
        <title>A high-quality draft genome sequence of Diaporthe vaccinii, a causative agent of upright dieback and viscid rot disease in cranberry plants.</title>
        <authorList>
            <person name="Sarrasin M."/>
            <person name="Lang B.F."/>
            <person name="Burger G."/>
        </authorList>
    </citation>
    <scope>NUCLEOTIDE SEQUENCE [LARGE SCALE GENOMIC DNA]</scope>
    <source>
        <strain evidence="2 3">IS7</strain>
    </source>
</reference>
<dbReference type="Proteomes" id="UP001600888">
    <property type="component" value="Unassembled WGS sequence"/>
</dbReference>
<dbReference type="EMBL" id="JBAWTH010000101">
    <property type="protein sequence ID" value="KAL2277408.1"/>
    <property type="molecule type" value="Genomic_DNA"/>
</dbReference>
<evidence type="ECO:0000256" key="1">
    <source>
        <dbReference type="SAM" id="SignalP"/>
    </source>
</evidence>
<protein>
    <submittedName>
        <fullName evidence="2">Uncharacterized protein</fullName>
    </submittedName>
</protein>
<proteinExistence type="predicted"/>
<accession>A0ABR4E4R2</accession>
<evidence type="ECO:0000313" key="2">
    <source>
        <dbReference type="EMBL" id="KAL2277408.1"/>
    </source>
</evidence>
<keyword evidence="1" id="KW-0732">Signal</keyword>
<organism evidence="2 3">
    <name type="scientific">Diaporthe vaccinii</name>
    <dbReference type="NCBI Taxonomy" id="105482"/>
    <lineage>
        <taxon>Eukaryota</taxon>
        <taxon>Fungi</taxon>
        <taxon>Dikarya</taxon>
        <taxon>Ascomycota</taxon>
        <taxon>Pezizomycotina</taxon>
        <taxon>Sordariomycetes</taxon>
        <taxon>Sordariomycetidae</taxon>
        <taxon>Diaporthales</taxon>
        <taxon>Diaporthaceae</taxon>
        <taxon>Diaporthe</taxon>
        <taxon>Diaporthe eres species complex</taxon>
    </lineage>
</organism>
<feature type="chain" id="PRO_5045833654" evidence="1">
    <location>
        <begin position="27"/>
        <end position="162"/>
    </location>
</feature>
<gene>
    <name evidence="2" type="ORF">FJTKL_00090</name>
</gene>
<evidence type="ECO:0000313" key="3">
    <source>
        <dbReference type="Proteomes" id="UP001600888"/>
    </source>
</evidence>
<keyword evidence="3" id="KW-1185">Reference proteome</keyword>
<feature type="signal peptide" evidence="1">
    <location>
        <begin position="1"/>
        <end position="26"/>
    </location>
</feature>
<sequence length="162" mass="17753">MMFKFSTIFAIAQMVLFAVAVQPNSADSTNSTETATDSYGCFDKGELWKDLGTNESIIQAYDEQWCKNNVGWEPFGLKVNLCIRDHPIQHAFFWEWEITEVPDGQDGGFVSHDVCICFIAQALKMCEKGGVFDLVCGPGTDGGDVIGVHLTADPQGSFSCHG</sequence>